<accession>A0ABW0FYT9</accession>
<sequence>MFSILAYPELILRAGQDAAWTAKHGTREEKSGKFLPPPGWKGRLITGAPGELDDLKSKKTGKAA</sequence>
<gene>
    <name evidence="2" type="ORF">ACFPIE_19420</name>
</gene>
<dbReference type="EMBL" id="JBHSLF010000055">
    <property type="protein sequence ID" value="MFC5346093.1"/>
    <property type="molecule type" value="Genomic_DNA"/>
</dbReference>
<name>A0ABW0FYT9_9CAUL</name>
<protein>
    <submittedName>
        <fullName evidence="2">Uncharacterized protein</fullName>
    </submittedName>
</protein>
<keyword evidence="3" id="KW-1185">Reference proteome</keyword>
<proteinExistence type="predicted"/>
<organism evidence="2 3">
    <name type="scientific">Brevundimonas staleyi</name>
    <dbReference type="NCBI Taxonomy" id="74326"/>
    <lineage>
        <taxon>Bacteria</taxon>
        <taxon>Pseudomonadati</taxon>
        <taxon>Pseudomonadota</taxon>
        <taxon>Alphaproteobacteria</taxon>
        <taxon>Caulobacterales</taxon>
        <taxon>Caulobacteraceae</taxon>
        <taxon>Brevundimonas</taxon>
    </lineage>
</organism>
<feature type="region of interest" description="Disordered" evidence="1">
    <location>
        <begin position="45"/>
        <end position="64"/>
    </location>
</feature>
<evidence type="ECO:0000313" key="3">
    <source>
        <dbReference type="Proteomes" id="UP001596152"/>
    </source>
</evidence>
<reference evidence="3" key="1">
    <citation type="journal article" date="2019" name="Int. J. Syst. Evol. Microbiol.">
        <title>The Global Catalogue of Microorganisms (GCM) 10K type strain sequencing project: providing services to taxonomists for standard genome sequencing and annotation.</title>
        <authorList>
            <consortium name="The Broad Institute Genomics Platform"/>
            <consortium name="The Broad Institute Genome Sequencing Center for Infectious Disease"/>
            <person name="Wu L."/>
            <person name="Ma J."/>
        </authorList>
    </citation>
    <scope>NUCLEOTIDE SEQUENCE [LARGE SCALE GENOMIC DNA]</scope>
    <source>
        <strain evidence="3">JCM 12125</strain>
    </source>
</reference>
<evidence type="ECO:0000256" key="1">
    <source>
        <dbReference type="SAM" id="MobiDB-lite"/>
    </source>
</evidence>
<dbReference type="Proteomes" id="UP001596152">
    <property type="component" value="Unassembled WGS sequence"/>
</dbReference>
<evidence type="ECO:0000313" key="2">
    <source>
        <dbReference type="EMBL" id="MFC5346093.1"/>
    </source>
</evidence>
<comment type="caution">
    <text evidence="2">The sequence shown here is derived from an EMBL/GenBank/DDBJ whole genome shotgun (WGS) entry which is preliminary data.</text>
</comment>
<dbReference type="RefSeq" id="WP_374038338.1">
    <property type="nucleotide sequence ID" value="NZ_CP169082.1"/>
</dbReference>